<feature type="compositionally biased region" description="Basic and acidic residues" evidence="4">
    <location>
        <begin position="65"/>
        <end position="77"/>
    </location>
</feature>
<evidence type="ECO:0000256" key="2">
    <source>
        <dbReference type="ARBA" id="ARBA00022737"/>
    </source>
</evidence>
<dbReference type="Pfam" id="PF04968">
    <property type="entry name" value="CHORD"/>
    <property type="match status" value="1"/>
</dbReference>
<dbReference type="STRING" id="9402.L5KW25"/>
<dbReference type="EMBL" id="KB030535">
    <property type="protein sequence ID" value="ELK15664.1"/>
    <property type="molecule type" value="Genomic_DNA"/>
</dbReference>
<dbReference type="InParanoid" id="L5KW25"/>
<keyword evidence="6" id="KW-0401">Integrin</keyword>
<keyword evidence="1" id="KW-0479">Metal-binding</keyword>
<organism evidence="6 7">
    <name type="scientific">Pteropus alecto</name>
    <name type="common">Black flying fox</name>
    <dbReference type="NCBI Taxonomy" id="9402"/>
    <lineage>
        <taxon>Eukaryota</taxon>
        <taxon>Metazoa</taxon>
        <taxon>Chordata</taxon>
        <taxon>Craniata</taxon>
        <taxon>Vertebrata</taxon>
        <taxon>Euteleostomi</taxon>
        <taxon>Mammalia</taxon>
        <taxon>Eutheria</taxon>
        <taxon>Laurasiatheria</taxon>
        <taxon>Chiroptera</taxon>
        <taxon>Yinpterochiroptera</taxon>
        <taxon>Pteropodoidea</taxon>
        <taxon>Pteropodidae</taxon>
        <taxon>Pteropodinae</taxon>
        <taxon>Pteropus</taxon>
    </lineage>
</organism>
<dbReference type="Gene3D" id="4.10.1130.20">
    <property type="match status" value="1"/>
</dbReference>
<name>L5KW25_PTEAL</name>
<gene>
    <name evidence="6" type="ORF">PAL_GLEAN10005721</name>
</gene>
<keyword evidence="3" id="KW-0862">Zinc</keyword>
<evidence type="ECO:0000259" key="5">
    <source>
        <dbReference type="PROSITE" id="PS51401"/>
    </source>
</evidence>
<dbReference type="GO" id="GO:0007229">
    <property type="term" value="P:integrin-mediated signaling pathway"/>
    <property type="evidence" value="ECO:0007669"/>
    <property type="project" value="UniProtKB-KW"/>
</dbReference>
<feature type="domain" description="CHORD" evidence="5">
    <location>
        <begin position="5"/>
        <end position="64"/>
    </location>
</feature>
<evidence type="ECO:0000313" key="7">
    <source>
        <dbReference type="Proteomes" id="UP000010552"/>
    </source>
</evidence>
<sequence>MSLLCHNKGCGQRFDPGANLPDSCCHHPGVPIFHDALKGWSCCRKRTVDFSEFLNIKGCTVGPHCAEKQPDAPHPEDPATSSSLQEQKPPTTIPKSAETLRRERPK</sequence>
<dbReference type="GO" id="GO:0046872">
    <property type="term" value="F:metal ion binding"/>
    <property type="evidence" value="ECO:0007669"/>
    <property type="project" value="UniProtKB-KW"/>
</dbReference>
<evidence type="ECO:0000313" key="6">
    <source>
        <dbReference type="EMBL" id="ELK15664.1"/>
    </source>
</evidence>
<dbReference type="InterPro" id="IPR007051">
    <property type="entry name" value="CHORD_dom"/>
</dbReference>
<dbReference type="AlphaFoldDB" id="L5KW25"/>
<dbReference type="PROSITE" id="PS51401">
    <property type="entry name" value="CHORD"/>
    <property type="match status" value="1"/>
</dbReference>
<evidence type="ECO:0000256" key="1">
    <source>
        <dbReference type="ARBA" id="ARBA00022723"/>
    </source>
</evidence>
<protein>
    <submittedName>
        <fullName evidence="6">Integrin beta-1-binding protein 2</fullName>
    </submittedName>
</protein>
<feature type="compositionally biased region" description="Polar residues" evidence="4">
    <location>
        <begin position="79"/>
        <end position="94"/>
    </location>
</feature>
<evidence type="ECO:0000256" key="3">
    <source>
        <dbReference type="ARBA" id="ARBA00022833"/>
    </source>
</evidence>
<feature type="region of interest" description="Disordered" evidence="4">
    <location>
        <begin position="65"/>
        <end position="106"/>
    </location>
</feature>
<dbReference type="FunFam" id="4.10.1130.20:FF:000001">
    <property type="entry name" value="Cysteine and histidine-rich domain-containing protein 1"/>
    <property type="match status" value="1"/>
</dbReference>
<reference evidence="7" key="1">
    <citation type="journal article" date="2013" name="Science">
        <title>Comparative analysis of bat genomes provides insight into the evolution of flight and immunity.</title>
        <authorList>
            <person name="Zhang G."/>
            <person name="Cowled C."/>
            <person name="Shi Z."/>
            <person name="Huang Z."/>
            <person name="Bishop-Lilly K.A."/>
            <person name="Fang X."/>
            <person name="Wynne J.W."/>
            <person name="Xiong Z."/>
            <person name="Baker M.L."/>
            <person name="Zhao W."/>
            <person name="Tachedjian M."/>
            <person name="Zhu Y."/>
            <person name="Zhou P."/>
            <person name="Jiang X."/>
            <person name="Ng J."/>
            <person name="Yang L."/>
            <person name="Wu L."/>
            <person name="Xiao J."/>
            <person name="Feng Y."/>
            <person name="Chen Y."/>
            <person name="Sun X."/>
            <person name="Zhang Y."/>
            <person name="Marsh G.A."/>
            <person name="Crameri G."/>
            <person name="Broder C.C."/>
            <person name="Frey K.G."/>
            <person name="Wang L.F."/>
            <person name="Wang J."/>
        </authorList>
    </citation>
    <scope>NUCLEOTIDE SEQUENCE [LARGE SCALE GENOMIC DNA]</scope>
</reference>
<accession>L5KW25</accession>
<dbReference type="InterPro" id="IPR039790">
    <property type="entry name" value="CHRD1"/>
</dbReference>
<dbReference type="PANTHER" id="PTHR46983">
    <property type="entry name" value="CYSTEINE AND HISTIDINE-RICH DOMAIN-CONTAINING PROTEIN 1"/>
    <property type="match status" value="1"/>
</dbReference>
<proteinExistence type="predicted"/>
<keyword evidence="2" id="KW-0677">Repeat</keyword>
<dbReference type="Proteomes" id="UP000010552">
    <property type="component" value="Unassembled WGS sequence"/>
</dbReference>
<dbReference type="PANTHER" id="PTHR46983:SF2">
    <property type="entry name" value="INTEGRIN SUBUNIT BETA 1 BINDING PROTEIN 2"/>
    <property type="match status" value="1"/>
</dbReference>
<keyword evidence="7" id="KW-1185">Reference proteome</keyword>
<evidence type="ECO:0000256" key="4">
    <source>
        <dbReference type="SAM" id="MobiDB-lite"/>
    </source>
</evidence>